<dbReference type="EMBL" id="CP003117">
    <property type="protein sequence ID" value="AET65252.1"/>
    <property type="molecule type" value="Genomic_DNA"/>
</dbReference>
<dbReference type="PATRIC" id="fig|1110509.7.peg.2103"/>
<keyword evidence="2" id="KW-1185">Reference proteome</keyword>
<dbReference type="Proteomes" id="UP000005877">
    <property type="component" value="Chromosome"/>
</dbReference>
<evidence type="ECO:0000313" key="1">
    <source>
        <dbReference type="EMBL" id="AET65252.1"/>
    </source>
</evidence>
<dbReference type="HOGENOM" id="CLU_1700287_0_0_2"/>
<dbReference type="AlphaFoldDB" id="G7WQ60"/>
<accession>G7WQ60</accession>
<sequence length="148" mass="17055">MYSFDERERELYFEGERLDRRWTGEELAGFCAGCGGELSSLGCYSTPGGWLVASRCRGCGSIVLAEYDSRWAWKGDREVAAAPPTPGPRKMPRISEIPREELEAVFTPAELRDMERCERGEPYLRQNLYRARAKYEKFERLFGVRIDI</sequence>
<dbReference type="KEGG" id="mhi:Mhar_1895"/>
<name>G7WQ60_METH6</name>
<proteinExistence type="predicted"/>
<evidence type="ECO:0000313" key="2">
    <source>
        <dbReference type="Proteomes" id="UP000005877"/>
    </source>
</evidence>
<organism evidence="1 2">
    <name type="scientific">Methanothrix harundinacea (strain 6Ac)</name>
    <name type="common">Methanosaeta harundinacea</name>
    <dbReference type="NCBI Taxonomy" id="1110509"/>
    <lineage>
        <taxon>Archaea</taxon>
        <taxon>Methanobacteriati</taxon>
        <taxon>Methanobacteriota</taxon>
        <taxon>Stenosarchaea group</taxon>
        <taxon>Methanomicrobia</taxon>
        <taxon>Methanotrichales</taxon>
        <taxon>Methanotrichaceae</taxon>
        <taxon>Methanothrix</taxon>
    </lineage>
</organism>
<gene>
    <name evidence="1" type="ordered locus">Mhar_1895</name>
</gene>
<protein>
    <submittedName>
        <fullName evidence="1">Uncharacterized protein</fullName>
    </submittedName>
</protein>
<reference evidence="1 2" key="1">
    <citation type="journal article" date="2012" name="PLoS ONE">
        <title>The genome characteristics and predicted function of methyl-group oxidation pathway in the obligate aceticlastic methanogens, Methanosaeta spp.</title>
        <authorList>
            <person name="Zhu J."/>
            <person name="Zheng H."/>
            <person name="Ai G."/>
            <person name="Zhang G."/>
            <person name="Liu D."/>
            <person name="Liu X."/>
            <person name="Dong X."/>
        </authorList>
    </citation>
    <scope>NUCLEOTIDE SEQUENCE [LARGE SCALE GENOMIC DNA]</scope>
    <source>
        <strain evidence="1 2">6Ac</strain>
    </source>
</reference>
<dbReference type="STRING" id="1110509.Mhar_1895"/>